<name>A0A5C1NHE8_9GAMM</name>
<keyword evidence="5" id="KW-0479">Metal-binding</keyword>
<protein>
    <recommendedName>
        <fullName evidence="2">Putative 4-hydroxy-4-methyl-2-oxoglutarate aldolase</fullName>
    </recommendedName>
    <alternativeName>
        <fullName evidence="3">Regulator of ribonuclease activity homolog</fullName>
    </alternativeName>
    <alternativeName>
        <fullName evidence="4">RraA-like protein</fullName>
    </alternativeName>
</protein>
<dbReference type="PANTHER" id="PTHR33254">
    <property type="entry name" value="4-HYDROXY-4-METHYL-2-OXOGLUTARATE ALDOLASE 3-RELATED"/>
    <property type="match status" value="1"/>
</dbReference>
<feature type="binding site" evidence="5">
    <location>
        <position position="125"/>
    </location>
    <ligand>
        <name>Mg(2+)</name>
        <dbReference type="ChEBI" id="CHEBI:18420"/>
    </ligand>
</feature>
<sequence length="221" mass="24418">MSHEPSFHVQSFHIRPREERIPAELVQRFQDIATSTLGHFTDFGAITSLQPIRRPIRMLGTALTVRIPHIDGSIIRQALLMACPGDVLVIDMSGDDRRACWGELRAYAALRKGLAGVVTSGAITDWHHLSRLALPVYSRGTSPLTTRALELEGEINVPVAIDGVSINPGDLVLGDDDGIFVVPPHRAASLLEQAIDKQAQEDRRRQELAEAYPHWFATHAK</sequence>
<dbReference type="Gene3D" id="3.50.30.40">
    <property type="entry name" value="Ribonuclease E inhibitor RraA/RraA-like"/>
    <property type="match status" value="1"/>
</dbReference>
<dbReference type="Proteomes" id="UP000324285">
    <property type="component" value="Chromosome"/>
</dbReference>
<evidence type="ECO:0000256" key="2">
    <source>
        <dbReference type="ARBA" id="ARBA00016549"/>
    </source>
</evidence>
<keyword evidence="7" id="KW-1185">Reference proteome</keyword>
<keyword evidence="5" id="KW-0460">Magnesium</keyword>
<dbReference type="RefSeq" id="WP_149285839.1">
    <property type="nucleotide sequence ID" value="NZ_CP038437.2"/>
</dbReference>
<evidence type="ECO:0000256" key="5">
    <source>
        <dbReference type="PIRSR" id="PIRSR605493-1"/>
    </source>
</evidence>
<comment type="cofactor">
    <cofactor evidence="5">
        <name>Mg(2+)</name>
        <dbReference type="ChEBI" id="CHEBI:18420"/>
    </cofactor>
</comment>
<evidence type="ECO:0000313" key="6">
    <source>
        <dbReference type="EMBL" id="QEM82716.1"/>
    </source>
</evidence>
<dbReference type="CDD" id="cd16841">
    <property type="entry name" value="RraA_family"/>
    <property type="match status" value="1"/>
</dbReference>
<dbReference type="InterPro" id="IPR036704">
    <property type="entry name" value="RraA/RraA-like_sf"/>
</dbReference>
<dbReference type="GO" id="GO:0046872">
    <property type="term" value="F:metal ion binding"/>
    <property type="evidence" value="ECO:0007669"/>
    <property type="project" value="UniProtKB-KW"/>
</dbReference>
<evidence type="ECO:0000256" key="3">
    <source>
        <dbReference type="ARBA" id="ARBA00029596"/>
    </source>
</evidence>
<dbReference type="OrthoDB" id="8717144at2"/>
<evidence type="ECO:0000256" key="1">
    <source>
        <dbReference type="ARBA" id="ARBA00001968"/>
    </source>
</evidence>
<proteinExistence type="predicted"/>
<dbReference type="KEGG" id="hbh:E4T21_15045"/>
<dbReference type="EMBL" id="CP038437">
    <property type="protein sequence ID" value="QEM82716.1"/>
    <property type="molecule type" value="Genomic_DNA"/>
</dbReference>
<organism evidence="6 7">
    <name type="scientific">Halomonas binhaiensis</name>
    <dbReference type="NCBI Taxonomy" id="2562282"/>
    <lineage>
        <taxon>Bacteria</taxon>
        <taxon>Pseudomonadati</taxon>
        <taxon>Pseudomonadota</taxon>
        <taxon>Gammaproteobacteria</taxon>
        <taxon>Oceanospirillales</taxon>
        <taxon>Halomonadaceae</taxon>
        <taxon>Halomonas</taxon>
    </lineage>
</organism>
<dbReference type="PANTHER" id="PTHR33254:SF4">
    <property type="entry name" value="4-HYDROXY-4-METHYL-2-OXOGLUTARATE ALDOLASE 3-RELATED"/>
    <property type="match status" value="1"/>
</dbReference>
<evidence type="ECO:0000256" key="4">
    <source>
        <dbReference type="ARBA" id="ARBA00030169"/>
    </source>
</evidence>
<comment type="cofactor">
    <cofactor evidence="1">
        <name>a divalent metal cation</name>
        <dbReference type="ChEBI" id="CHEBI:60240"/>
    </cofactor>
</comment>
<dbReference type="InterPro" id="IPR005493">
    <property type="entry name" value="RraA/RraA-like"/>
</dbReference>
<dbReference type="Pfam" id="PF03737">
    <property type="entry name" value="RraA-like"/>
    <property type="match status" value="1"/>
</dbReference>
<reference evidence="6" key="1">
    <citation type="submission" date="2021-02" db="EMBL/GenBank/DDBJ databases">
        <title>Strain Y2R2, a novel species of the genus Halomonas.</title>
        <authorList>
            <person name="Huang H."/>
        </authorList>
    </citation>
    <scope>NUCLEOTIDE SEQUENCE</scope>
    <source>
        <strain evidence="6">Y2R2</strain>
    </source>
</reference>
<dbReference type="AlphaFoldDB" id="A0A5C1NHE8"/>
<dbReference type="SUPFAM" id="SSF89562">
    <property type="entry name" value="RraA-like"/>
    <property type="match status" value="1"/>
</dbReference>
<gene>
    <name evidence="6" type="ORF">E4T21_15045</name>
</gene>
<evidence type="ECO:0000313" key="7">
    <source>
        <dbReference type="Proteomes" id="UP000324285"/>
    </source>
</evidence>
<accession>A0A5C1NHE8</accession>